<dbReference type="Proteomes" id="UP001164746">
    <property type="component" value="Chromosome 10"/>
</dbReference>
<protein>
    <submittedName>
        <fullName evidence="3">Uncharacterized protein</fullName>
    </submittedName>
</protein>
<dbReference type="EMBL" id="CP111021">
    <property type="protein sequence ID" value="WAR17752.1"/>
    <property type="molecule type" value="Genomic_DNA"/>
</dbReference>
<evidence type="ECO:0000256" key="2">
    <source>
        <dbReference type="SAM" id="MobiDB-lite"/>
    </source>
</evidence>
<reference evidence="3" key="1">
    <citation type="submission" date="2022-11" db="EMBL/GenBank/DDBJ databases">
        <title>Centuries of genome instability and evolution in soft-shell clam transmissible cancer (bioRxiv).</title>
        <authorList>
            <person name="Hart S.F.M."/>
            <person name="Yonemitsu M.A."/>
            <person name="Giersch R.M."/>
            <person name="Beal B.F."/>
            <person name="Arriagada G."/>
            <person name="Davis B.W."/>
            <person name="Ostrander E.A."/>
            <person name="Goff S.P."/>
            <person name="Metzger M.J."/>
        </authorList>
    </citation>
    <scope>NUCLEOTIDE SEQUENCE</scope>
    <source>
        <strain evidence="3">MELC-2E11</strain>
        <tissue evidence="3">Siphon/mantle</tissue>
    </source>
</reference>
<evidence type="ECO:0000313" key="4">
    <source>
        <dbReference type="Proteomes" id="UP001164746"/>
    </source>
</evidence>
<keyword evidence="4" id="KW-1185">Reference proteome</keyword>
<evidence type="ECO:0000313" key="3">
    <source>
        <dbReference type="EMBL" id="WAR17752.1"/>
    </source>
</evidence>
<gene>
    <name evidence="3" type="ORF">MAR_032346</name>
</gene>
<feature type="coiled-coil region" evidence="1">
    <location>
        <begin position="286"/>
        <end position="379"/>
    </location>
</feature>
<feature type="compositionally biased region" description="Basic residues" evidence="2">
    <location>
        <begin position="399"/>
        <end position="408"/>
    </location>
</feature>
<feature type="region of interest" description="Disordered" evidence="2">
    <location>
        <begin position="95"/>
        <end position="118"/>
    </location>
</feature>
<evidence type="ECO:0000256" key="1">
    <source>
        <dbReference type="SAM" id="Coils"/>
    </source>
</evidence>
<name>A0ABY7F6C8_MYAAR</name>
<dbReference type="SUPFAM" id="SSF47986">
    <property type="entry name" value="DEATH domain"/>
    <property type="match status" value="1"/>
</dbReference>
<proteinExistence type="predicted"/>
<feature type="region of interest" description="Disordered" evidence="2">
    <location>
        <begin position="139"/>
        <end position="167"/>
    </location>
</feature>
<sequence>MNEAQRSVLQRHLKTLGDNIMLTEELLAAMYQRKLFEWNMIETIKAFDNFIDILKPDYPWLASALESTYKEMDLSLPRQGSMVCVCTCGSLSARESGPLTSRGDTQVDGPYPLPKPLPDIPADTDVKAKVGMFIHKQFGHSKRVSQQDKKSSKPCSVSEEPDMSEKEAITGPVSVADHIHDDLKKIFNKVKDENLSDLLNSEYAHKNAISDSGAGAESGSDEIDANINQNIVDIGKFAEKLEDEIDMLINRMNEMEGLLTQCHYILGDPDRKRRITDLVKDVQYTAKQSEKELRKEKSKSEKMLNELYDYSKQINKLEMKRELMRQENEKLTEEREKLKRENAVIRDKCDKLEVASLQHLEKEKTLQNLKKMVDELKANQFQSTDDSPNFRGIGNTRTNTKRTPRVQNRKGSTVDLSVPGTVRSRTQARGQLFNTRKRTIPINRFN</sequence>
<accession>A0ABY7F6C8</accession>
<organism evidence="3 4">
    <name type="scientific">Mya arenaria</name>
    <name type="common">Soft-shell clam</name>
    <dbReference type="NCBI Taxonomy" id="6604"/>
    <lineage>
        <taxon>Eukaryota</taxon>
        <taxon>Metazoa</taxon>
        <taxon>Spiralia</taxon>
        <taxon>Lophotrochozoa</taxon>
        <taxon>Mollusca</taxon>
        <taxon>Bivalvia</taxon>
        <taxon>Autobranchia</taxon>
        <taxon>Heteroconchia</taxon>
        <taxon>Euheterodonta</taxon>
        <taxon>Imparidentia</taxon>
        <taxon>Neoheterodontei</taxon>
        <taxon>Myida</taxon>
        <taxon>Myoidea</taxon>
        <taxon>Myidae</taxon>
        <taxon>Mya</taxon>
    </lineage>
</organism>
<dbReference type="InterPro" id="IPR011029">
    <property type="entry name" value="DEATH-like_dom_sf"/>
</dbReference>
<keyword evidence="1" id="KW-0175">Coiled coil</keyword>
<feature type="region of interest" description="Disordered" evidence="2">
    <location>
        <begin position="382"/>
        <end position="415"/>
    </location>
</feature>